<name>A0A5M3MYV6_CONPW</name>
<keyword evidence="8 10" id="KW-0503">Monooxygenase</keyword>
<dbReference type="AlphaFoldDB" id="A0A5M3MYV6"/>
<dbReference type="GO" id="GO:0004497">
    <property type="term" value="F:monooxygenase activity"/>
    <property type="evidence" value="ECO:0007669"/>
    <property type="project" value="UniProtKB-KW"/>
</dbReference>
<accession>A0A5M3MYV6</accession>
<dbReference type="Gene3D" id="1.10.630.10">
    <property type="entry name" value="Cytochrome P450"/>
    <property type="match status" value="1"/>
</dbReference>
<dbReference type="InterPro" id="IPR050364">
    <property type="entry name" value="Cytochrome_P450_fung"/>
</dbReference>
<keyword evidence="4 9" id="KW-0349">Heme</keyword>
<keyword evidence="11" id="KW-0732">Signal</keyword>
<dbReference type="InterPro" id="IPR017972">
    <property type="entry name" value="Cyt_P450_CS"/>
</dbReference>
<gene>
    <name evidence="12" type="ORF">CONPUDRAFT_120125</name>
</gene>
<dbReference type="PROSITE" id="PS00086">
    <property type="entry name" value="CYTOCHROME_P450"/>
    <property type="match status" value="1"/>
</dbReference>
<dbReference type="Proteomes" id="UP000053558">
    <property type="component" value="Unassembled WGS sequence"/>
</dbReference>
<organism evidence="12 13">
    <name type="scientific">Coniophora puteana (strain RWD-64-598)</name>
    <name type="common">Brown rot fungus</name>
    <dbReference type="NCBI Taxonomy" id="741705"/>
    <lineage>
        <taxon>Eukaryota</taxon>
        <taxon>Fungi</taxon>
        <taxon>Dikarya</taxon>
        <taxon>Basidiomycota</taxon>
        <taxon>Agaricomycotina</taxon>
        <taxon>Agaricomycetes</taxon>
        <taxon>Agaricomycetidae</taxon>
        <taxon>Boletales</taxon>
        <taxon>Coniophorineae</taxon>
        <taxon>Coniophoraceae</taxon>
        <taxon>Coniophora</taxon>
    </lineage>
</organism>
<evidence type="ECO:0000256" key="1">
    <source>
        <dbReference type="ARBA" id="ARBA00001971"/>
    </source>
</evidence>
<reference evidence="13" key="1">
    <citation type="journal article" date="2012" name="Science">
        <title>The Paleozoic origin of enzymatic lignin decomposition reconstructed from 31 fungal genomes.</title>
        <authorList>
            <person name="Floudas D."/>
            <person name="Binder M."/>
            <person name="Riley R."/>
            <person name="Barry K."/>
            <person name="Blanchette R.A."/>
            <person name="Henrissat B."/>
            <person name="Martinez A.T."/>
            <person name="Otillar R."/>
            <person name="Spatafora J.W."/>
            <person name="Yadav J.S."/>
            <person name="Aerts A."/>
            <person name="Benoit I."/>
            <person name="Boyd A."/>
            <person name="Carlson A."/>
            <person name="Copeland A."/>
            <person name="Coutinho P.M."/>
            <person name="de Vries R.P."/>
            <person name="Ferreira P."/>
            <person name="Findley K."/>
            <person name="Foster B."/>
            <person name="Gaskell J."/>
            <person name="Glotzer D."/>
            <person name="Gorecki P."/>
            <person name="Heitman J."/>
            <person name="Hesse C."/>
            <person name="Hori C."/>
            <person name="Igarashi K."/>
            <person name="Jurgens J.A."/>
            <person name="Kallen N."/>
            <person name="Kersten P."/>
            <person name="Kohler A."/>
            <person name="Kuees U."/>
            <person name="Kumar T.K.A."/>
            <person name="Kuo A."/>
            <person name="LaButti K."/>
            <person name="Larrondo L.F."/>
            <person name="Lindquist E."/>
            <person name="Ling A."/>
            <person name="Lombard V."/>
            <person name="Lucas S."/>
            <person name="Lundell T."/>
            <person name="Martin R."/>
            <person name="McLaughlin D.J."/>
            <person name="Morgenstern I."/>
            <person name="Morin E."/>
            <person name="Murat C."/>
            <person name="Nagy L.G."/>
            <person name="Nolan M."/>
            <person name="Ohm R.A."/>
            <person name="Patyshakuliyeva A."/>
            <person name="Rokas A."/>
            <person name="Ruiz-Duenas F.J."/>
            <person name="Sabat G."/>
            <person name="Salamov A."/>
            <person name="Samejima M."/>
            <person name="Schmutz J."/>
            <person name="Slot J.C."/>
            <person name="St John F."/>
            <person name="Stenlid J."/>
            <person name="Sun H."/>
            <person name="Sun S."/>
            <person name="Syed K."/>
            <person name="Tsang A."/>
            <person name="Wiebenga A."/>
            <person name="Young D."/>
            <person name="Pisabarro A."/>
            <person name="Eastwood D.C."/>
            <person name="Martin F."/>
            <person name="Cullen D."/>
            <person name="Grigoriev I.V."/>
            <person name="Hibbett D.S."/>
        </authorList>
    </citation>
    <scope>NUCLEOTIDE SEQUENCE [LARGE SCALE GENOMIC DNA]</scope>
    <source>
        <strain evidence="13">RWD-64-598 SS2</strain>
    </source>
</reference>
<dbReference type="InterPro" id="IPR002401">
    <property type="entry name" value="Cyt_P450_E_grp-I"/>
</dbReference>
<keyword evidence="6 10" id="KW-0560">Oxidoreductase</keyword>
<dbReference type="PANTHER" id="PTHR46300">
    <property type="entry name" value="P450, PUTATIVE (EUROFUNG)-RELATED-RELATED"/>
    <property type="match status" value="1"/>
</dbReference>
<keyword evidence="13" id="KW-1185">Reference proteome</keyword>
<comment type="pathway">
    <text evidence="2">Secondary metabolite biosynthesis.</text>
</comment>
<evidence type="ECO:0000256" key="6">
    <source>
        <dbReference type="ARBA" id="ARBA00023002"/>
    </source>
</evidence>
<comment type="cofactor">
    <cofactor evidence="1 9">
        <name>heme</name>
        <dbReference type="ChEBI" id="CHEBI:30413"/>
    </cofactor>
</comment>
<dbReference type="OMA" id="RWHIAYM"/>
<proteinExistence type="inferred from homology"/>
<dbReference type="CDD" id="cd11065">
    <property type="entry name" value="CYP64-like"/>
    <property type="match status" value="1"/>
</dbReference>
<evidence type="ECO:0000313" key="12">
    <source>
        <dbReference type="EMBL" id="EIW84343.1"/>
    </source>
</evidence>
<keyword evidence="5 9" id="KW-0479">Metal-binding</keyword>
<feature type="binding site" description="axial binding residue" evidence="9">
    <location>
        <position position="442"/>
    </location>
    <ligand>
        <name>heme</name>
        <dbReference type="ChEBI" id="CHEBI:30413"/>
    </ligand>
    <ligandPart>
        <name>Fe</name>
        <dbReference type="ChEBI" id="CHEBI:18248"/>
    </ligandPart>
</feature>
<dbReference type="PANTHER" id="PTHR46300:SF7">
    <property type="entry name" value="P450, PUTATIVE (EUROFUNG)-RELATED"/>
    <property type="match status" value="1"/>
</dbReference>
<dbReference type="GO" id="GO:0005506">
    <property type="term" value="F:iron ion binding"/>
    <property type="evidence" value="ECO:0007669"/>
    <property type="project" value="InterPro"/>
</dbReference>
<evidence type="ECO:0000256" key="5">
    <source>
        <dbReference type="ARBA" id="ARBA00022723"/>
    </source>
</evidence>
<feature type="signal peptide" evidence="11">
    <location>
        <begin position="1"/>
        <end position="27"/>
    </location>
</feature>
<protein>
    <submittedName>
        <fullName evidence="12">Cytochrome P450</fullName>
    </submittedName>
</protein>
<dbReference type="KEGG" id="cput:CONPUDRAFT_120125"/>
<dbReference type="PRINTS" id="PR00463">
    <property type="entry name" value="EP450I"/>
</dbReference>
<evidence type="ECO:0000256" key="3">
    <source>
        <dbReference type="ARBA" id="ARBA00010617"/>
    </source>
</evidence>
<evidence type="ECO:0000256" key="8">
    <source>
        <dbReference type="ARBA" id="ARBA00023033"/>
    </source>
</evidence>
<evidence type="ECO:0000256" key="11">
    <source>
        <dbReference type="SAM" id="SignalP"/>
    </source>
</evidence>
<evidence type="ECO:0000256" key="2">
    <source>
        <dbReference type="ARBA" id="ARBA00005179"/>
    </source>
</evidence>
<feature type="chain" id="PRO_5024335002" evidence="11">
    <location>
        <begin position="28"/>
        <end position="515"/>
    </location>
</feature>
<dbReference type="GO" id="GO:0020037">
    <property type="term" value="F:heme binding"/>
    <property type="evidence" value="ECO:0007669"/>
    <property type="project" value="InterPro"/>
</dbReference>
<keyword evidence="7 9" id="KW-0408">Iron</keyword>
<dbReference type="Pfam" id="PF00067">
    <property type="entry name" value="p450"/>
    <property type="match status" value="1"/>
</dbReference>
<sequence length="515" mass="58231">MSSSLLLVAAFILLTAVLVKYLRSTFGGKVALPLPPGPKQQTLTGAAMLVDSKRPWVSYKHWGDIYGPDGIISFHFFGKPMVILNSEKVAGELLERRSRIYADRPPLSTIPLSGWDYNFVLSRYGARWRSQRRLFQQSFREQKVSDYRPTQLDAAHRLAINMADSPASELWDLITLCTASGILMTLYGYEVNDIKDPLFRIVDETVTTGLPLFTPEKAMVVDRFPFVKWLPTFLPGTSVVRECLIARQWMQKFMDVPYEVTMEKLQSDPTFTSVVSDTLQRSHGCDRDKFVHDVKSFASTAFVGGVETSASVLQSLVIALLLYPDVQRRAQADIDAVVGKDRLPNFEDRPLLPYIDAMIRETMRWAPVLPLALSHAVMEDDEYEGYSIPKGTTVVANIWAISRDSGRYPEPETFRPERFIAKDGKLSDDTVKWSFGWGRRICPGRYLAQNAVWAAATTMLVAYSFQKETDQRGNPIDFIPAWTTGLTSRPQQVPLRVVPRIDRGKLEKMIEQSKA</sequence>
<dbReference type="GeneID" id="19199527"/>
<evidence type="ECO:0000256" key="10">
    <source>
        <dbReference type="RuleBase" id="RU000461"/>
    </source>
</evidence>
<evidence type="ECO:0000313" key="13">
    <source>
        <dbReference type="Proteomes" id="UP000053558"/>
    </source>
</evidence>
<evidence type="ECO:0000256" key="4">
    <source>
        <dbReference type="ARBA" id="ARBA00022617"/>
    </source>
</evidence>
<dbReference type="OrthoDB" id="2789670at2759"/>
<dbReference type="InterPro" id="IPR036396">
    <property type="entry name" value="Cyt_P450_sf"/>
</dbReference>
<evidence type="ECO:0000256" key="9">
    <source>
        <dbReference type="PIRSR" id="PIRSR602401-1"/>
    </source>
</evidence>
<dbReference type="InterPro" id="IPR001128">
    <property type="entry name" value="Cyt_P450"/>
</dbReference>
<dbReference type="GO" id="GO:0016705">
    <property type="term" value="F:oxidoreductase activity, acting on paired donors, with incorporation or reduction of molecular oxygen"/>
    <property type="evidence" value="ECO:0007669"/>
    <property type="project" value="InterPro"/>
</dbReference>
<comment type="caution">
    <text evidence="12">The sequence shown here is derived from an EMBL/GenBank/DDBJ whole genome shotgun (WGS) entry which is preliminary data.</text>
</comment>
<evidence type="ECO:0000256" key="7">
    <source>
        <dbReference type="ARBA" id="ARBA00023004"/>
    </source>
</evidence>
<dbReference type="SUPFAM" id="SSF48264">
    <property type="entry name" value="Cytochrome P450"/>
    <property type="match status" value="1"/>
</dbReference>
<dbReference type="RefSeq" id="XP_007766066.1">
    <property type="nucleotide sequence ID" value="XM_007767876.1"/>
</dbReference>
<comment type="similarity">
    <text evidence="3 10">Belongs to the cytochrome P450 family.</text>
</comment>
<dbReference type="PRINTS" id="PR00385">
    <property type="entry name" value="P450"/>
</dbReference>
<dbReference type="EMBL" id="JH711575">
    <property type="protein sequence ID" value="EIW84343.1"/>
    <property type="molecule type" value="Genomic_DNA"/>
</dbReference>